<proteinExistence type="predicted"/>
<reference evidence="1 2" key="1">
    <citation type="submission" date="2019-02" db="EMBL/GenBank/DDBJ databases">
        <title>Opniocepnalus argus genome.</title>
        <authorList>
            <person name="Zhou C."/>
            <person name="Xiao S."/>
        </authorList>
    </citation>
    <scope>NUCLEOTIDE SEQUENCE [LARGE SCALE GENOMIC DNA]</scope>
    <source>
        <strain evidence="1">OARG1902GOOAL</strain>
        <tissue evidence="1">Muscle</tissue>
    </source>
</reference>
<evidence type="ECO:0000313" key="2">
    <source>
        <dbReference type="Proteomes" id="UP000503349"/>
    </source>
</evidence>
<organism evidence="1 2">
    <name type="scientific">Channa argus</name>
    <name type="common">Northern snakehead</name>
    <name type="synonym">Ophicephalus argus</name>
    <dbReference type="NCBI Taxonomy" id="215402"/>
    <lineage>
        <taxon>Eukaryota</taxon>
        <taxon>Metazoa</taxon>
        <taxon>Chordata</taxon>
        <taxon>Craniata</taxon>
        <taxon>Vertebrata</taxon>
        <taxon>Euteleostomi</taxon>
        <taxon>Actinopterygii</taxon>
        <taxon>Neopterygii</taxon>
        <taxon>Teleostei</taxon>
        <taxon>Neoteleostei</taxon>
        <taxon>Acanthomorphata</taxon>
        <taxon>Anabantaria</taxon>
        <taxon>Anabantiformes</taxon>
        <taxon>Channoidei</taxon>
        <taxon>Channidae</taxon>
        <taxon>Channa</taxon>
    </lineage>
</organism>
<evidence type="ECO:0000313" key="1">
    <source>
        <dbReference type="EMBL" id="KAF3690809.1"/>
    </source>
</evidence>
<reference evidence="2" key="2">
    <citation type="submission" date="2019-02" db="EMBL/GenBank/DDBJ databases">
        <title>Opniocepnalus argus Var Kimnra genome.</title>
        <authorList>
            <person name="Zhou C."/>
            <person name="Xiao S."/>
        </authorList>
    </citation>
    <scope>NUCLEOTIDE SEQUENCE [LARGE SCALE GENOMIC DNA]</scope>
</reference>
<accession>A0A6G1PKR0</accession>
<protein>
    <submittedName>
        <fullName evidence="1">Uncharacterized protein</fullName>
    </submittedName>
</protein>
<keyword evidence="2" id="KW-1185">Reference proteome</keyword>
<dbReference type="AlphaFoldDB" id="A0A6G1PKR0"/>
<dbReference type="Proteomes" id="UP000503349">
    <property type="component" value="Chromosome 6"/>
</dbReference>
<sequence>MRTPGEAKGRGIERKKIGYKAYPVSSGSPQRIIVRMLIWPNFTPDALPDATLPSFYWAWTLLRGEWAVRGSVSCPGTLRHIARDGDQTTHPVVRGLLPLPIELQPPPKLSYLAQQPNICIQAFEDVPS</sequence>
<gene>
    <name evidence="1" type="ORF">EXN66_Car006483</name>
</gene>
<dbReference type="EMBL" id="CM015717">
    <property type="protein sequence ID" value="KAF3690809.1"/>
    <property type="molecule type" value="Genomic_DNA"/>
</dbReference>
<name>A0A6G1PKR0_CHAAH</name>